<protein>
    <recommendedName>
        <fullName evidence="10">Flagellar protein FliL</fullName>
    </recommendedName>
</protein>
<evidence type="ECO:0000256" key="10">
    <source>
        <dbReference type="RuleBase" id="RU364125"/>
    </source>
</evidence>
<comment type="similarity">
    <text evidence="3 10">Belongs to the FliL family.</text>
</comment>
<evidence type="ECO:0000256" key="7">
    <source>
        <dbReference type="ARBA" id="ARBA00022779"/>
    </source>
</evidence>
<keyword evidence="7 10" id="KW-0283">Flagellar rotation</keyword>
<keyword evidence="11" id="KW-0969">Cilium</keyword>
<dbReference type="Proteomes" id="UP000743899">
    <property type="component" value="Unassembled WGS sequence"/>
</dbReference>
<comment type="function">
    <text evidence="1 10">Controls the rotational direction of flagella during chemotaxis.</text>
</comment>
<dbReference type="EMBL" id="JAACYS010000051">
    <property type="protein sequence ID" value="NCU18246.1"/>
    <property type="molecule type" value="Genomic_DNA"/>
</dbReference>
<keyword evidence="11" id="KW-0282">Flagellum</keyword>
<evidence type="ECO:0000256" key="8">
    <source>
        <dbReference type="ARBA" id="ARBA00022989"/>
    </source>
</evidence>
<dbReference type="PANTHER" id="PTHR35091:SF2">
    <property type="entry name" value="FLAGELLAR PROTEIN FLIL"/>
    <property type="match status" value="1"/>
</dbReference>
<sequence length="140" mass="15665">MNKGVKFLIISMTIVIILLAAGLYLFYQRSLESAEDEPSVDVIVANSLEIPELTTNLASNHFIRIAFTIQTDSKKAKEELEKRDFQVNNTIIKQLSGMEAEDLEGTEGKIKLEELLKSAFNSLLDEGKVEQVYITSAIIQ</sequence>
<feature type="transmembrane region" description="Helical" evidence="10">
    <location>
        <begin position="7"/>
        <end position="27"/>
    </location>
</feature>
<organism evidence="11 12">
    <name type="scientific">Pallidibacillus pasinlerensis</name>
    <dbReference type="NCBI Taxonomy" id="2703818"/>
    <lineage>
        <taxon>Bacteria</taxon>
        <taxon>Bacillati</taxon>
        <taxon>Bacillota</taxon>
        <taxon>Bacilli</taxon>
        <taxon>Bacillales</taxon>
        <taxon>Bacillaceae</taxon>
        <taxon>Pallidibacillus</taxon>
    </lineage>
</organism>
<proteinExistence type="inferred from homology"/>
<dbReference type="Pfam" id="PF03748">
    <property type="entry name" value="FliL"/>
    <property type="match status" value="1"/>
</dbReference>
<evidence type="ECO:0000313" key="11">
    <source>
        <dbReference type="EMBL" id="NCU18246.1"/>
    </source>
</evidence>
<keyword evidence="11" id="KW-0966">Cell projection</keyword>
<evidence type="ECO:0000256" key="4">
    <source>
        <dbReference type="ARBA" id="ARBA00022475"/>
    </source>
</evidence>
<evidence type="ECO:0000256" key="6">
    <source>
        <dbReference type="ARBA" id="ARBA00022692"/>
    </source>
</evidence>
<keyword evidence="6 10" id="KW-0812">Transmembrane</keyword>
<dbReference type="PANTHER" id="PTHR35091">
    <property type="entry name" value="FLAGELLAR PROTEIN FLIL"/>
    <property type="match status" value="1"/>
</dbReference>
<gene>
    <name evidence="11" type="primary">fliL</name>
    <name evidence="11" type="ORF">GW534_11010</name>
</gene>
<evidence type="ECO:0000256" key="3">
    <source>
        <dbReference type="ARBA" id="ARBA00008281"/>
    </source>
</evidence>
<reference evidence="11 12" key="1">
    <citation type="submission" date="2020-01" db="EMBL/GenBank/DDBJ databases">
        <title>A novel Bacillus sp. from Pasinler.</title>
        <authorList>
            <person name="Adiguzel A."/>
            <person name="Ay H."/>
            <person name="Baltaci M.O."/>
        </authorList>
    </citation>
    <scope>NUCLEOTIDE SEQUENCE [LARGE SCALE GENOMIC DNA]</scope>
    <source>
        <strain evidence="11 12">P1</strain>
    </source>
</reference>
<comment type="subcellular location">
    <subcellularLocation>
        <location evidence="2">Cell membrane</location>
        <topology evidence="2">Single-pass membrane protein</topology>
    </subcellularLocation>
</comment>
<keyword evidence="4 10" id="KW-1003">Cell membrane</keyword>
<dbReference type="NCBIfam" id="NF005826">
    <property type="entry name" value="PRK07718.1"/>
    <property type="match status" value="1"/>
</dbReference>
<keyword evidence="5 10" id="KW-0145">Chemotaxis</keyword>
<keyword evidence="9 10" id="KW-0472">Membrane</keyword>
<evidence type="ECO:0000256" key="2">
    <source>
        <dbReference type="ARBA" id="ARBA00004162"/>
    </source>
</evidence>
<name>A0ABX0A6S5_9BACI</name>
<evidence type="ECO:0000313" key="12">
    <source>
        <dbReference type="Proteomes" id="UP000743899"/>
    </source>
</evidence>
<evidence type="ECO:0000256" key="1">
    <source>
        <dbReference type="ARBA" id="ARBA00002254"/>
    </source>
</evidence>
<keyword evidence="8 10" id="KW-1133">Transmembrane helix</keyword>
<dbReference type="InterPro" id="IPR005503">
    <property type="entry name" value="FliL"/>
</dbReference>
<evidence type="ECO:0000256" key="9">
    <source>
        <dbReference type="ARBA" id="ARBA00023136"/>
    </source>
</evidence>
<evidence type="ECO:0000256" key="5">
    <source>
        <dbReference type="ARBA" id="ARBA00022500"/>
    </source>
</evidence>
<comment type="caution">
    <text evidence="11">The sequence shown here is derived from an EMBL/GenBank/DDBJ whole genome shotgun (WGS) entry which is preliminary data.</text>
</comment>
<keyword evidence="12" id="KW-1185">Reference proteome</keyword>
<dbReference type="RefSeq" id="WP_161921075.1">
    <property type="nucleotide sequence ID" value="NZ_JAACYS010000051.1"/>
</dbReference>
<accession>A0ABX0A6S5</accession>